<dbReference type="SUPFAM" id="SSF140500">
    <property type="entry name" value="BAS1536-like"/>
    <property type="match status" value="1"/>
</dbReference>
<name>A0A917DV00_9BACL</name>
<evidence type="ECO:0000313" key="2">
    <source>
        <dbReference type="Proteomes" id="UP000612456"/>
    </source>
</evidence>
<dbReference type="InterPro" id="IPR036638">
    <property type="entry name" value="HLH_DNA-bd_sf"/>
</dbReference>
<accession>A0A917DV00</accession>
<organism evidence="1 2">
    <name type="scientific">Paenibacillus nasutitermitis</name>
    <dbReference type="NCBI Taxonomy" id="1652958"/>
    <lineage>
        <taxon>Bacteria</taxon>
        <taxon>Bacillati</taxon>
        <taxon>Bacillota</taxon>
        <taxon>Bacilli</taxon>
        <taxon>Bacillales</taxon>
        <taxon>Paenibacillaceae</taxon>
        <taxon>Paenibacillus</taxon>
    </lineage>
</organism>
<dbReference type="InterPro" id="IPR037208">
    <property type="entry name" value="Spo0E-like_sf"/>
</dbReference>
<sequence>MDNHMNHRLERLRGQLVATAMRKQTFLHGDVLLLSQSLDQLILKAQAEKSKSLELQESKPV</sequence>
<dbReference type="AlphaFoldDB" id="A0A917DV00"/>
<evidence type="ECO:0000313" key="1">
    <source>
        <dbReference type="EMBL" id="GGD69822.1"/>
    </source>
</evidence>
<gene>
    <name evidence="1" type="ORF">GCM10010911_29580</name>
</gene>
<dbReference type="Gene3D" id="4.10.280.10">
    <property type="entry name" value="Helix-loop-helix DNA-binding domain"/>
    <property type="match status" value="1"/>
</dbReference>
<dbReference type="Proteomes" id="UP000612456">
    <property type="component" value="Unassembled WGS sequence"/>
</dbReference>
<dbReference type="GO" id="GO:0046983">
    <property type="term" value="F:protein dimerization activity"/>
    <property type="evidence" value="ECO:0007669"/>
    <property type="project" value="InterPro"/>
</dbReference>
<protein>
    <recommendedName>
        <fullName evidence="3">Spo0E like sporulation regulatory protein</fullName>
    </recommendedName>
</protein>
<dbReference type="InterPro" id="IPR018540">
    <property type="entry name" value="Spo0E-like"/>
</dbReference>
<dbReference type="Pfam" id="PF09388">
    <property type="entry name" value="SpoOE-like"/>
    <property type="match status" value="1"/>
</dbReference>
<dbReference type="GO" id="GO:0043937">
    <property type="term" value="P:regulation of sporulation"/>
    <property type="evidence" value="ECO:0007669"/>
    <property type="project" value="InterPro"/>
</dbReference>
<reference evidence="1" key="2">
    <citation type="submission" date="2020-09" db="EMBL/GenBank/DDBJ databases">
        <authorList>
            <person name="Sun Q."/>
            <person name="Zhou Y."/>
        </authorList>
    </citation>
    <scope>NUCLEOTIDE SEQUENCE</scope>
    <source>
        <strain evidence="1">CGMCC 1.15178</strain>
    </source>
</reference>
<dbReference type="EMBL" id="BMHP01000002">
    <property type="protein sequence ID" value="GGD69822.1"/>
    <property type="molecule type" value="Genomic_DNA"/>
</dbReference>
<proteinExistence type="predicted"/>
<reference evidence="1" key="1">
    <citation type="journal article" date="2014" name="Int. J. Syst. Evol. Microbiol.">
        <title>Complete genome sequence of Corynebacterium casei LMG S-19264T (=DSM 44701T), isolated from a smear-ripened cheese.</title>
        <authorList>
            <consortium name="US DOE Joint Genome Institute (JGI-PGF)"/>
            <person name="Walter F."/>
            <person name="Albersmeier A."/>
            <person name="Kalinowski J."/>
            <person name="Ruckert C."/>
        </authorList>
    </citation>
    <scope>NUCLEOTIDE SEQUENCE</scope>
    <source>
        <strain evidence="1">CGMCC 1.15178</strain>
    </source>
</reference>
<dbReference type="RefSeq" id="WP_229750299.1">
    <property type="nucleotide sequence ID" value="NZ_BMHP01000002.1"/>
</dbReference>
<comment type="caution">
    <text evidence="1">The sequence shown here is derived from an EMBL/GenBank/DDBJ whole genome shotgun (WGS) entry which is preliminary data.</text>
</comment>
<keyword evidence="2" id="KW-1185">Reference proteome</keyword>
<evidence type="ECO:0008006" key="3">
    <source>
        <dbReference type="Google" id="ProtNLM"/>
    </source>
</evidence>